<dbReference type="EMBL" id="FMZB01000009">
    <property type="protein sequence ID" value="SDD34349.1"/>
    <property type="molecule type" value="Genomic_DNA"/>
</dbReference>
<proteinExistence type="predicted"/>
<dbReference type="GO" id="GO:0007165">
    <property type="term" value="P:signal transduction"/>
    <property type="evidence" value="ECO:0007669"/>
    <property type="project" value="UniProtKB-KW"/>
</dbReference>
<reference evidence="6" key="1">
    <citation type="submission" date="2016-10" db="EMBL/GenBank/DDBJ databases">
        <authorList>
            <person name="Varghese N."/>
            <person name="Submissions S."/>
        </authorList>
    </citation>
    <scope>NUCLEOTIDE SEQUENCE [LARGE SCALE GENOMIC DNA]</scope>
    <source>
        <strain evidence="6">DSM 21620</strain>
    </source>
</reference>
<keyword evidence="3" id="KW-0175">Coiled coil</keyword>
<evidence type="ECO:0000313" key="6">
    <source>
        <dbReference type="Proteomes" id="UP000198666"/>
    </source>
</evidence>
<evidence type="ECO:0000259" key="4">
    <source>
        <dbReference type="PROSITE" id="PS50111"/>
    </source>
</evidence>
<sequence length="289" mass="30613">MSAQVQEHAEQALHPMLDAFVKVGPFLQNLINEDVTIGIYSTEKLIINYPAKTFSLNVTPGDPLMDGDIVAAAIRQNKNQYAVVPEELFGVNIIARAIPLHDEAGNVIGGVGVGLSIESANQLSTIASNLSGVIGDVTATIQDMAQSISGLAEGMSYISKKATEVTESVDTIEEVSNVVKGIADQSNLLGLNAAIESARAGEHGRGFSVVADEIRKMAAGSKEQVTEIHQITEKIKTVISKLGNSIQEANAESDTQSAAIEELTATMEEINTNVKTLAKLAKDNISIKD</sequence>
<feature type="domain" description="Methyl-accepting transducer" evidence="4">
    <location>
        <begin position="118"/>
        <end position="289"/>
    </location>
</feature>
<dbReference type="SUPFAM" id="SSF103190">
    <property type="entry name" value="Sensory domain-like"/>
    <property type="match status" value="1"/>
</dbReference>
<dbReference type="STRING" id="361279.SAMN05421663_109110"/>
<dbReference type="RefSeq" id="WP_093728104.1">
    <property type="nucleotide sequence ID" value="NZ_FMZB01000009.1"/>
</dbReference>
<dbReference type="InterPro" id="IPR004089">
    <property type="entry name" value="MCPsignal_dom"/>
</dbReference>
<dbReference type="PANTHER" id="PTHR32089">
    <property type="entry name" value="METHYL-ACCEPTING CHEMOTAXIS PROTEIN MCPB"/>
    <property type="match status" value="1"/>
</dbReference>
<evidence type="ECO:0000256" key="2">
    <source>
        <dbReference type="PROSITE-ProRule" id="PRU00284"/>
    </source>
</evidence>
<evidence type="ECO:0000256" key="1">
    <source>
        <dbReference type="ARBA" id="ARBA00023224"/>
    </source>
</evidence>
<dbReference type="OrthoDB" id="9807021at2"/>
<gene>
    <name evidence="5" type="ORF">SAMN05421663_109110</name>
</gene>
<organism evidence="5 6">
    <name type="scientific">Terribacillus halophilus</name>
    <dbReference type="NCBI Taxonomy" id="361279"/>
    <lineage>
        <taxon>Bacteria</taxon>
        <taxon>Bacillati</taxon>
        <taxon>Bacillota</taxon>
        <taxon>Bacilli</taxon>
        <taxon>Bacillales</taxon>
        <taxon>Bacillaceae</taxon>
        <taxon>Terribacillus</taxon>
    </lineage>
</organism>
<dbReference type="Proteomes" id="UP000198666">
    <property type="component" value="Unassembled WGS sequence"/>
</dbReference>
<feature type="coiled-coil region" evidence="3">
    <location>
        <begin position="246"/>
        <end position="280"/>
    </location>
</feature>
<dbReference type="AlphaFoldDB" id="A0A1G6TZ35"/>
<dbReference type="Pfam" id="PF00015">
    <property type="entry name" value="MCPsignal"/>
    <property type="match status" value="1"/>
</dbReference>
<dbReference type="SUPFAM" id="SSF58104">
    <property type="entry name" value="Methyl-accepting chemotaxis protein (MCP) signaling domain"/>
    <property type="match status" value="1"/>
</dbReference>
<dbReference type="InterPro" id="IPR029151">
    <property type="entry name" value="Sensor-like_sf"/>
</dbReference>
<dbReference type="GO" id="GO:0016020">
    <property type="term" value="C:membrane"/>
    <property type="evidence" value="ECO:0007669"/>
    <property type="project" value="InterPro"/>
</dbReference>
<dbReference type="SMART" id="SM00283">
    <property type="entry name" value="MA"/>
    <property type="match status" value="1"/>
</dbReference>
<protein>
    <submittedName>
        <fullName evidence="5">Methyl-accepting chemotaxis protein (MCP) signalling domain-containing protein</fullName>
    </submittedName>
</protein>
<dbReference type="PROSITE" id="PS50111">
    <property type="entry name" value="CHEMOTAXIS_TRANSDUC_2"/>
    <property type="match status" value="1"/>
</dbReference>
<dbReference type="PANTHER" id="PTHR32089:SF112">
    <property type="entry name" value="LYSOZYME-LIKE PROTEIN-RELATED"/>
    <property type="match status" value="1"/>
</dbReference>
<evidence type="ECO:0000313" key="5">
    <source>
        <dbReference type="EMBL" id="SDD34349.1"/>
    </source>
</evidence>
<keyword evidence="1 2" id="KW-0807">Transducer</keyword>
<name>A0A1G6TZ35_9BACI</name>
<dbReference type="Gene3D" id="1.10.287.950">
    <property type="entry name" value="Methyl-accepting chemotaxis protein"/>
    <property type="match status" value="1"/>
</dbReference>
<keyword evidence="6" id="KW-1185">Reference proteome</keyword>
<evidence type="ECO:0000256" key="3">
    <source>
        <dbReference type="SAM" id="Coils"/>
    </source>
</evidence>
<accession>A0A1G6TZ35</accession>